<accession>A0ABV0ZCV9</accession>
<proteinExistence type="predicted"/>
<dbReference type="EMBL" id="JAHRIP010058477">
    <property type="protein sequence ID" value="MEQ2304018.1"/>
    <property type="molecule type" value="Genomic_DNA"/>
</dbReference>
<evidence type="ECO:0000313" key="2">
    <source>
        <dbReference type="Proteomes" id="UP001469553"/>
    </source>
</evidence>
<sequence length="78" mass="8311">MQQVCLEVVPEGAVTGANSSSLYLITTPASTHPDYLPLLPIVSLFTSHCIKAFRFHLFPVGSSCYLPVSPASCPGCEI</sequence>
<comment type="caution">
    <text evidence="1">The sequence shown here is derived from an EMBL/GenBank/DDBJ whole genome shotgun (WGS) entry which is preliminary data.</text>
</comment>
<gene>
    <name evidence="1" type="ORF">AMECASPLE_022755</name>
</gene>
<name>A0ABV0ZCV9_9TELE</name>
<organism evidence="1 2">
    <name type="scientific">Ameca splendens</name>
    <dbReference type="NCBI Taxonomy" id="208324"/>
    <lineage>
        <taxon>Eukaryota</taxon>
        <taxon>Metazoa</taxon>
        <taxon>Chordata</taxon>
        <taxon>Craniata</taxon>
        <taxon>Vertebrata</taxon>
        <taxon>Euteleostomi</taxon>
        <taxon>Actinopterygii</taxon>
        <taxon>Neopterygii</taxon>
        <taxon>Teleostei</taxon>
        <taxon>Neoteleostei</taxon>
        <taxon>Acanthomorphata</taxon>
        <taxon>Ovalentaria</taxon>
        <taxon>Atherinomorphae</taxon>
        <taxon>Cyprinodontiformes</taxon>
        <taxon>Goodeidae</taxon>
        <taxon>Ameca</taxon>
    </lineage>
</organism>
<dbReference type="Proteomes" id="UP001469553">
    <property type="component" value="Unassembled WGS sequence"/>
</dbReference>
<reference evidence="1 2" key="1">
    <citation type="submission" date="2021-06" db="EMBL/GenBank/DDBJ databases">
        <authorList>
            <person name="Palmer J.M."/>
        </authorList>
    </citation>
    <scope>NUCLEOTIDE SEQUENCE [LARGE SCALE GENOMIC DNA]</scope>
    <source>
        <strain evidence="1 2">AS_MEX2019</strain>
        <tissue evidence="1">Muscle</tissue>
    </source>
</reference>
<evidence type="ECO:0000313" key="1">
    <source>
        <dbReference type="EMBL" id="MEQ2304018.1"/>
    </source>
</evidence>
<protein>
    <submittedName>
        <fullName evidence="1">Uncharacterized protein</fullName>
    </submittedName>
</protein>
<keyword evidence="2" id="KW-1185">Reference proteome</keyword>